<dbReference type="AlphaFoldDB" id="A0A3P3XSF8"/>
<feature type="domain" description="Glycosyl transferase family 1" evidence="1">
    <location>
        <begin position="195"/>
        <end position="254"/>
    </location>
</feature>
<accession>A0A3P3XSF8</accession>
<protein>
    <submittedName>
        <fullName evidence="2">Putative Glycosyltransferase group 1 family protein</fullName>
    </submittedName>
</protein>
<proteinExistence type="predicted"/>
<dbReference type="Gene3D" id="3.40.50.2000">
    <property type="entry name" value="Glycogen Phosphorylase B"/>
    <property type="match status" value="1"/>
</dbReference>
<dbReference type="InterPro" id="IPR001296">
    <property type="entry name" value="Glyco_trans_1"/>
</dbReference>
<dbReference type="GO" id="GO:0016757">
    <property type="term" value="F:glycosyltransferase activity"/>
    <property type="evidence" value="ECO:0007669"/>
    <property type="project" value="InterPro"/>
</dbReference>
<organism evidence="2">
    <name type="scientific">uncultured spirochete</name>
    <dbReference type="NCBI Taxonomy" id="156406"/>
    <lineage>
        <taxon>Bacteria</taxon>
        <taxon>Pseudomonadati</taxon>
        <taxon>Spirochaetota</taxon>
        <taxon>Spirochaetia</taxon>
        <taxon>Spirochaetales</taxon>
        <taxon>environmental samples</taxon>
    </lineage>
</organism>
<dbReference type="Pfam" id="PF00534">
    <property type="entry name" value="Glycos_transf_1"/>
    <property type="match status" value="1"/>
</dbReference>
<dbReference type="EMBL" id="FWDO01000005">
    <property type="protein sequence ID" value="SLM19231.1"/>
    <property type="molecule type" value="Genomic_DNA"/>
</dbReference>
<evidence type="ECO:0000313" key="2">
    <source>
        <dbReference type="EMBL" id="SLM19231.1"/>
    </source>
</evidence>
<sequence length="335" mass="39107">MMEKLLFVGLPEHKRTASFEFFTQLLENTYQIEYTKITIDKNWTNTTYAYNRIIFWQRLPPPEHLRAVSPTSVVYVPMYDEARNYNRQVIRTWAPFKIISFCRSIHEDLTAWGFNSKYVQYFPKPMVEAPLPLAVHKAFFWKREGSYINEAIPDAMIPLLLHDSGMKLHYHSETKPVCEKEFEDMVASRSSWLRSKEEMISLLRECSLYIAPRESEGIGMSFLDAMANGLAVAGADNPTMNEYISDGQNGYLFDLMKPLPINLENLQQVREKSLESCQAGYEKWEKEKWSLIDFIEEPHPSSLLVQVPRGFEYRSLKQKSMSFRAKRLVKRLAGK</sequence>
<evidence type="ECO:0000259" key="1">
    <source>
        <dbReference type="Pfam" id="PF00534"/>
    </source>
</evidence>
<name>A0A3P3XSF8_9SPIR</name>
<reference evidence="2" key="1">
    <citation type="submission" date="2017-02" db="EMBL/GenBank/DDBJ databases">
        <authorList>
            <person name="Regsiter A."/>
            <person name="William W."/>
        </authorList>
    </citation>
    <scope>NUCLEOTIDE SEQUENCE</scope>
    <source>
        <strain evidence="2">BdmA 4</strain>
    </source>
</reference>
<keyword evidence="2" id="KW-0808">Transferase</keyword>
<dbReference type="SUPFAM" id="SSF53756">
    <property type="entry name" value="UDP-Glycosyltransferase/glycogen phosphorylase"/>
    <property type="match status" value="1"/>
</dbReference>
<gene>
    <name evidence="2" type="ORF">SPIRO4BDMA_50746</name>
</gene>